<evidence type="ECO:0000313" key="1">
    <source>
        <dbReference type="EMBL" id="GFD27254.1"/>
    </source>
</evidence>
<protein>
    <submittedName>
        <fullName evidence="1">Uncharacterized protein</fullName>
    </submittedName>
</protein>
<sequence>IDYLEEFSSELAHINPKITESNFDFEKEIRLIKNLLYDNSSPRPPEELNAEIANTIVESIPSSPITV</sequence>
<proteinExistence type="predicted"/>
<feature type="non-terminal residue" evidence="1">
    <location>
        <position position="1"/>
    </location>
</feature>
<dbReference type="EMBL" id="BKCJ011375544">
    <property type="protein sequence ID" value="GFD27254.1"/>
    <property type="molecule type" value="Genomic_DNA"/>
</dbReference>
<dbReference type="AlphaFoldDB" id="A0A699V511"/>
<organism evidence="1">
    <name type="scientific">Tanacetum cinerariifolium</name>
    <name type="common">Dalmatian daisy</name>
    <name type="synonym">Chrysanthemum cinerariifolium</name>
    <dbReference type="NCBI Taxonomy" id="118510"/>
    <lineage>
        <taxon>Eukaryota</taxon>
        <taxon>Viridiplantae</taxon>
        <taxon>Streptophyta</taxon>
        <taxon>Embryophyta</taxon>
        <taxon>Tracheophyta</taxon>
        <taxon>Spermatophyta</taxon>
        <taxon>Magnoliopsida</taxon>
        <taxon>eudicotyledons</taxon>
        <taxon>Gunneridae</taxon>
        <taxon>Pentapetalae</taxon>
        <taxon>asterids</taxon>
        <taxon>campanulids</taxon>
        <taxon>Asterales</taxon>
        <taxon>Asteraceae</taxon>
        <taxon>Asteroideae</taxon>
        <taxon>Anthemideae</taxon>
        <taxon>Anthemidinae</taxon>
        <taxon>Tanacetum</taxon>
    </lineage>
</organism>
<name>A0A699V511_TANCI</name>
<accession>A0A699V511</accession>
<comment type="caution">
    <text evidence="1">The sequence shown here is derived from an EMBL/GenBank/DDBJ whole genome shotgun (WGS) entry which is preliminary data.</text>
</comment>
<reference evidence="1" key="1">
    <citation type="journal article" date="2019" name="Sci. Rep.">
        <title>Draft genome of Tanacetum cinerariifolium, the natural source of mosquito coil.</title>
        <authorList>
            <person name="Yamashiro T."/>
            <person name="Shiraishi A."/>
            <person name="Satake H."/>
            <person name="Nakayama K."/>
        </authorList>
    </citation>
    <scope>NUCLEOTIDE SEQUENCE</scope>
</reference>
<gene>
    <name evidence="1" type="ORF">Tci_899223</name>
</gene>